<evidence type="ECO:0000313" key="2">
    <source>
        <dbReference type="Proteomes" id="UP001209878"/>
    </source>
</evidence>
<keyword evidence="2" id="KW-1185">Reference proteome</keyword>
<dbReference type="EMBL" id="JAODUO010000219">
    <property type="protein sequence ID" value="KAK2185896.1"/>
    <property type="molecule type" value="Genomic_DNA"/>
</dbReference>
<dbReference type="AlphaFoldDB" id="A0AAD9P0H7"/>
<protein>
    <submittedName>
        <fullName evidence="1">Uncharacterized protein</fullName>
    </submittedName>
</protein>
<proteinExistence type="predicted"/>
<organism evidence="1 2">
    <name type="scientific">Ridgeia piscesae</name>
    <name type="common">Tubeworm</name>
    <dbReference type="NCBI Taxonomy" id="27915"/>
    <lineage>
        <taxon>Eukaryota</taxon>
        <taxon>Metazoa</taxon>
        <taxon>Spiralia</taxon>
        <taxon>Lophotrochozoa</taxon>
        <taxon>Annelida</taxon>
        <taxon>Polychaeta</taxon>
        <taxon>Sedentaria</taxon>
        <taxon>Canalipalpata</taxon>
        <taxon>Sabellida</taxon>
        <taxon>Siboglinidae</taxon>
        <taxon>Ridgeia</taxon>
    </lineage>
</organism>
<dbReference type="Proteomes" id="UP001209878">
    <property type="component" value="Unassembled WGS sequence"/>
</dbReference>
<accession>A0AAD9P0H7</accession>
<reference evidence="1" key="1">
    <citation type="journal article" date="2023" name="Mol. Biol. Evol.">
        <title>Third-Generation Sequencing Reveals the Adaptive Role of the Epigenome in Three Deep-Sea Polychaetes.</title>
        <authorList>
            <person name="Perez M."/>
            <person name="Aroh O."/>
            <person name="Sun Y."/>
            <person name="Lan Y."/>
            <person name="Juniper S.K."/>
            <person name="Young C.R."/>
            <person name="Angers B."/>
            <person name="Qian P.Y."/>
        </authorList>
    </citation>
    <scope>NUCLEOTIDE SEQUENCE</scope>
    <source>
        <strain evidence="1">R07B-5</strain>
    </source>
</reference>
<evidence type="ECO:0000313" key="1">
    <source>
        <dbReference type="EMBL" id="KAK2185896.1"/>
    </source>
</evidence>
<sequence length="194" mass="21196">MRCIALILPGIARILPRINNTGVFRWTGPSLSRNVMSGGAVVGTDQVKGSLSQLSQGLEDILTNARKYVTESTETFVTQKVDVLAGAIDLYSDCYKSLNVTTKDDCEKLIGRHFKYADVQDGFEDLVKVEKDWAVFLEDVDRKLAASGIDKPLRVGDPGLGDVSLVDVRRDVPVTLAYYGGAGTLLIVLLRQFS</sequence>
<name>A0AAD9P0H7_RIDPI</name>
<comment type="caution">
    <text evidence="1">The sequence shown here is derived from an EMBL/GenBank/DDBJ whole genome shotgun (WGS) entry which is preliminary data.</text>
</comment>
<gene>
    <name evidence="1" type="ORF">NP493_219g03005</name>
</gene>